<proteinExistence type="predicted"/>
<sequence length="219" mass="24474">MLIPLSGAERDQLLPRVATGPQFTACWGGPQVLLQRVMISVVGGVISLILGQTFLGFASPWGAFWLVTGIVLGLTWLWGPVLVAAQRNGRLRRFPHTALVIAQVGGLFTEERVAERREDVNATGRLELVESKRRWLNLELADEDGFLGILAFPLEQKHQGIRRGDAVCCLAMANRRDFSPVAAFSDAWLPQQNLWVGRYPYLRRDLLVNLYRRQAAAWG</sequence>
<accession>A0A6B1F803</accession>
<evidence type="ECO:0008006" key="3">
    <source>
        <dbReference type="Google" id="ProtNLM"/>
    </source>
</evidence>
<feature type="transmembrane region" description="Helical" evidence="1">
    <location>
        <begin position="63"/>
        <end position="85"/>
    </location>
</feature>
<reference evidence="2" key="1">
    <citation type="submission" date="2019-09" db="EMBL/GenBank/DDBJ databases">
        <title>Characterisation of the sponge microbiome using genome-centric metagenomics.</title>
        <authorList>
            <person name="Engelberts J.P."/>
            <person name="Robbins S.J."/>
            <person name="De Goeij J.M."/>
            <person name="Aranda M."/>
            <person name="Bell S.C."/>
            <person name="Webster N.S."/>
        </authorList>
    </citation>
    <scope>NUCLEOTIDE SEQUENCE</scope>
    <source>
        <strain evidence="2">SB0676_bin_10</strain>
    </source>
</reference>
<evidence type="ECO:0000313" key="2">
    <source>
        <dbReference type="EMBL" id="MYG39111.1"/>
    </source>
</evidence>
<keyword evidence="1" id="KW-0812">Transmembrane</keyword>
<organism evidence="2">
    <name type="scientific">Synechococcus sp. SB0676_bin_10</name>
    <dbReference type="NCBI Taxonomy" id="2604869"/>
    <lineage>
        <taxon>Bacteria</taxon>
        <taxon>Bacillati</taxon>
        <taxon>Cyanobacteriota</taxon>
        <taxon>Cyanophyceae</taxon>
        <taxon>Synechococcales</taxon>
        <taxon>Synechococcaceae</taxon>
        <taxon>Synechococcus</taxon>
    </lineage>
</organism>
<gene>
    <name evidence="2" type="ORF">F4162_09225</name>
</gene>
<dbReference type="AlphaFoldDB" id="A0A6B1F803"/>
<feature type="transmembrane region" description="Helical" evidence="1">
    <location>
        <begin position="37"/>
        <end position="57"/>
    </location>
</feature>
<evidence type="ECO:0000256" key="1">
    <source>
        <dbReference type="SAM" id="Phobius"/>
    </source>
</evidence>
<protein>
    <recommendedName>
        <fullName evidence="3">Phosphate ABC transporter permease</fullName>
    </recommendedName>
</protein>
<keyword evidence="1" id="KW-0472">Membrane</keyword>
<keyword evidence="1" id="KW-1133">Transmembrane helix</keyword>
<name>A0A6B1F803_9SYNE</name>
<dbReference type="EMBL" id="VYDO01000288">
    <property type="protein sequence ID" value="MYG39111.1"/>
    <property type="molecule type" value="Genomic_DNA"/>
</dbReference>
<comment type="caution">
    <text evidence="2">The sequence shown here is derived from an EMBL/GenBank/DDBJ whole genome shotgun (WGS) entry which is preliminary data.</text>
</comment>